<feature type="domain" description="Periplasmic binding protein" evidence="3">
    <location>
        <begin position="67"/>
        <end position="317"/>
    </location>
</feature>
<reference evidence="4" key="1">
    <citation type="journal article" date="2022" name="Int. J. Syst. Evol. Microbiol.">
        <title>Pseudomonas aegrilactucae sp. nov. and Pseudomonas morbosilactucae sp. nov., pathogens causing bacterial rot of lettuce in Japan.</title>
        <authorList>
            <person name="Sawada H."/>
            <person name="Fujikawa T."/>
            <person name="Satou M."/>
        </authorList>
    </citation>
    <scope>NUCLEOTIDE SEQUENCE</scope>
    <source>
        <strain evidence="4">0166_1</strain>
    </source>
</reference>
<dbReference type="Proteomes" id="UP001162834">
    <property type="component" value="Chromosome"/>
</dbReference>
<dbReference type="Gene3D" id="3.40.50.2300">
    <property type="match status" value="2"/>
</dbReference>
<dbReference type="InterPro" id="IPR025997">
    <property type="entry name" value="SBP_2_dom"/>
</dbReference>
<protein>
    <recommendedName>
        <fullName evidence="3">Periplasmic binding protein domain-containing protein</fullName>
    </recommendedName>
</protein>
<evidence type="ECO:0000256" key="1">
    <source>
        <dbReference type="ARBA" id="ARBA00004196"/>
    </source>
</evidence>
<evidence type="ECO:0000259" key="3">
    <source>
        <dbReference type="Pfam" id="PF13407"/>
    </source>
</evidence>
<evidence type="ECO:0000256" key="2">
    <source>
        <dbReference type="ARBA" id="ARBA00007639"/>
    </source>
</evidence>
<dbReference type="EMBL" id="CP087164">
    <property type="protein sequence ID" value="UGS34166.1"/>
    <property type="molecule type" value="Genomic_DNA"/>
</dbReference>
<evidence type="ECO:0000313" key="4">
    <source>
        <dbReference type="EMBL" id="UGS34166.1"/>
    </source>
</evidence>
<dbReference type="InterPro" id="IPR028082">
    <property type="entry name" value="Peripla_BP_I"/>
</dbReference>
<sequence>MDAAGADVTGRGAIRVIALLLALAAVAAIAAGCGDKEVVREKPVLVPNGNLSAPVPQRANDSGAVRIAVVTHGPASSPFWAIVRNGAEAAGRQMDVLVSYRAPDVYSFERMQELIDQAIDSRPDGLVVSIPEPGLSVVIRRATQAGIPVVSINSGSNVSRRLGVLAHLGQPERRAGLLAGRRLARSGVRRALCVNQEVSNQGLDDRCRGLAQAMHEAGGVSTVLGIDDMAASTPTRIANAARRHRAQAVLTLNSTGALLALEGVRKAGLAGRVKVATFDLGPDVLNAVLRGQLAFAVDQQPYLQGYLPVVLLSQLARYGLFPARRGLIPTGPNFVTKDNAQQALDLSRRSIR</sequence>
<dbReference type="GO" id="GO:0030288">
    <property type="term" value="C:outer membrane-bounded periplasmic space"/>
    <property type="evidence" value="ECO:0007669"/>
    <property type="project" value="TreeGrafter"/>
</dbReference>
<dbReference type="InterPro" id="IPR050555">
    <property type="entry name" value="Bact_Solute-Bind_Prot2"/>
</dbReference>
<organism evidence="4 5">
    <name type="scientific">Capillimicrobium parvum</name>
    <dbReference type="NCBI Taxonomy" id="2884022"/>
    <lineage>
        <taxon>Bacteria</taxon>
        <taxon>Bacillati</taxon>
        <taxon>Actinomycetota</taxon>
        <taxon>Thermoleophilia</taxon>
        <taxon>Solirubrobacterales</taxon>
        <taxon>Capillimicrobiaceae</taxon>
        <taxon>Capillimicrobium</taxon>
    </lineage>
</organism>
<dbReference type="GO" id="GO:0030246">
    <property type="term" value="F:carbohydrate binding"/>
    <property type="evidence" value="ECO:0007669"/>
    <property type="project" value="TreeGrafter"/>
</dbReference>
<comment type="subcellular location">
    <subcellularLocation>
        <location evidence="1">Cell envelope</location>
    </subcellularLocation>
</comment>
<evidence type="ECO:0000313" key="5">
    <source>
        <dbReference type="Proteomes" id="UP001162834"/>
    </source>
</evidence>
<comment type="similarity">
    <text evidence="2">Belongs to the bacterial solute-binding protein 2 family.</text>
</comment>
<accession>A0A9E6XTE9</accession>
<dbReference type="KEGG" id="sbae:DSM104329_00538"/>
<proteinExistence type="inferred from homology"/>
<dbReference type="Pfam" id="PF13407">
    <property type="entry name" value="Peripla_BP_4"/>
    <property type="match status" value="1"/>
</dbReference>
<keyword evidence="5" id="KW-1185">Reference proteome</keyword>
<dbReference type="SUPFAM" id="SSF53822">
    <property type="entry name" value="Periplasmic binding protein-like I"/>
    <property type="match status" value="1"/>
</dbReference>
<name>A0A9E6XTE9_9ACTN</name>
<dbReference type="AlphaFoldDB" id="A0A9E6XTE9"/>
<dbReference type="PANTHER" id="PTHR30036:SF7">
    <property type="entry name" value="ABC TRANSPORTER PERIPLASMIC-BINDING PROTEIN YPHF"/>
    <property type="match status" value="1"/>
</dbReference>
<gene>
    <name evidence="4" type="ORF">DSM104329_00538</name>
</gene>
<dbReference type="PANTHER" id="PTHR30036">
    <property type="entry name" value="D-XYLOSE-BINDING PERIPLASMIC PROTEIN"/>
    <property type="match status" value="1"/>
</dbReference>
<dbReference type="CDD" id="cd06312">
    <property type="entry name" value="PBP1_ABC_sugar_binding-like"/>
    <property type="match status" value="1"/>
</dbReference>